<proteinExistence type="inferred from homology"/>
<comment type="similarity">
    <text evidence="2">Belongs to the class-IV pyridoxal-phosphate-dependent aminotransferase family.</text>
</comment>
<dbReference type="Proteomes" id="UP000184404">
    <property type="component" value="Unassembled WGS sequence"/>
</dbReference>
<dbReference type="GO" id="GO:0030170">
    <property type="term" value="F:pyridoxal phosphate binding"/>
    <property type="evidence" value="ECO:0007669"/>
    <property type="project" value="InterPro"/>
</dbReference>
<dbReference type="GO" id="GO:0046394">
    <property type="term" value="P:carboxylic acid biosynthetic process"/>
    <property type="evidence" value="ECO:0007669"/>
    <property type="project" value="UniProtKB-ARBA"/>
</dbReference>
<protein>
    <recommendedName>
        <fullName evidence="5">D-alanine aminotransferase</fullName>
        <ecNumber evidence="4">2.6.1.21</ecNumber>
    </recommendedName>
    <alternativeName>
        <fullName evidence="11">D-amino acid aminotransferase</fullName>
    </alternativeName>
    <alternativeName>
        <fullName evidence="9">D-amino acid transaminase</fullName>
    </alternativeName>
    <alternativeName>
        <fullName evidence="10">D-aspartate aminotransferase</fullName>
    </alternativeName>
</protein>
<keyword evidence="7" id="KW-0808">Transferase</keyword>
<gene>
    <name evidence="13" type="ORF">SAMN02745190_02389</name>
</gene>
<keyword evidence="6" id="KW-0032">Aminotransferase</keyword>
<dbReference type="Pfam" id="PF01063">
    <property type="entry name" value="Aminotran_4"/>
    <property type="match status" value="1"/>
</dbReference>
<dbReference type="FunFam" id="3.20.10.10:FF:000002">
    <property type="entry name" value="D-alanine aminotransferase"/>
    <property type="match status" value="1"/>
</dbReference>
<sequence length="290" mass="32994">MKESAYIDGTFIDLKEYAVQLEDRGYQLGDGVYETLRVYDGVCFGVKKHLERYRNSMRALNIPITDTDEELYNLFNEMIQKTEIKDGLIYFQLSRGTAPRSLQSPYPSLPHLNVIIRDTPINTEWQENGIRAALVEDIRWLRCDINSLNLLGNVVAMDQAVKANGATALLYRKDANIITEGVDANFFVVKEGILWTHPKNNLILPGVTRELIMERLSKQLDLTVVEKAFKPEFAYSAEEAFLTNTENEIVPVKAIDRNTIADGKPGEITKSLQKAYRELVKKGIDMDENE</sequence>
<evidence type="ECO:0000256" key="10">
    <source>
        <dbReference type="ARBA" id="ARBA00033316"/>
    </source>
</evidence>
<dbReference type="GO" id="GO:0005829">
    <property type="term" value="C:cytosol"/>
    <property type="evidence" value="ECO:0007669"/>
    <property type="project" value="TreeGrafter"/>
</dbReference>
<dbReference type="EMBL" id="FQUG01000014">
    <property type="protein sequence ID" value="SHF32561.1"/>
    <property type="molecule type" value="Genomic_DNA"/>
</dbReference>
<dbReference type="RefSeq" id="WP_072936485.1">
    <property type="nucleotide sequence ID" value="NZ_FQUG01000014.1"/>
</dbReference>
<dbReference type="EC" id="2.6.1.21" evidence="4"/>
<reference evidence="13 14" key="1">
    <citation type="submission" date="2016-11" db="EMBL/GenBank/DDBJ databases">
        <authorList>
            <person name="Jaros S."/>
            <person name="Januszkiewicz K."/>
            <person name="Wedrychowicz H."/>
        </authorList>
    </citation>
    <scope>NUCLEOTIDE SEQUENCE [LARGE SCALE GENOMIC DNA]</scope>
    <source>
        <strain evidence="13 14">DSM 10502</strain>
    </source>
</reference>
<evidence type="ECO:0000256" key="1">
    <source>
        <dbReference type="ARBA" id="ARBA00001933"/>
    </source>
</evidence>
<evidence type="ECO:0000256" key="4">
    <source>
        <dbReference type="ARBA" id="ARBA00012874"/>
    </source>
</evidence>
<dbReference type="PANTHER" id="PTHR42743">
    <property type="entry name" value="AMINO-ACID AMINOTRANSFERASE"/>
    <property type="match status" value="1"/>
</dbReference>
<keyword evidence="14" id="KW-1185">Reference proteome</keyword>
<evidence type="ECO:0000256" key="7">
    <source>
        <dbReference type="ARBA" id="ARBA00022679"/>
    </source>
</evidence>
<dbReference type="PANTHER" id="PTHR42743:SF10">
    <property type="entry name" value="D-ALANINE AMINOTRANSFERASE"/>
    <property type="match status" value="1"/>
</dbReference>
<name>A0A1M5AQN0_9FIRM</name>
<dbReference type="STRING" id="1123243.SAMN02745190_02389"/>
<dbReference type="InterPro" id="IPR005784">
    <property type="entry name" value="D_amino_transT"/>
</dbReference>
<dbReference type="Gene3D" id="3.20.10.10">
    <property type="entry name" value="D-amino Acid Aminotransferase, subunit A, domain 2"/>
    <property type="match status" value="1"/>
</dbReference>
<comment type="subunit">
    <text evidence="3">Homodimer.</text>
</comment>
<evidence type="ECO:0000256" key="2">
    <source>
        <dbReference type="ARBA" id="ARBA00009320"/>
    </source>
</evidence>
<dbReference type="InterPro" id="IPR043131">
    <property type="entry name" value="BCAT-like_N"/>
</dbReference>
<evidence type="ECO:0000256" key="8">
    <source>
        <dbReference type="ARBA" id="ARBA00022898"/>
    </source>
</evidence>
<evidence type="ECO:0000256" key="3">
    <source>
        <dbReference type="ARBA" id="ARBA00011738"/>
    </source>
</evidence>
<dbReference type="SUPFAM" id="SSF56752">
    <property type="entry name" value="D-aminoacid aminotransferase-like PLP-dependent enzymes"/>
    <property type="match status" value="1"/>
</dbReference>
<evidence type="ECO:0000256" key="5">
    <source>
        <dbReference type="ARBA" id="ARBA00021779"/>
    </source>
</evidence>
<evidence type="ECO:0000256" key="12">
    <source>
        <dbReference type="ARBA" id="ARBA00047911"/>
    </source>
</evidence>
<dbReference type="GO" id="GO:0046416">
    <property type="term" value="P:D-amino acid metabolic process"/>
    <property type="evidence" value="ECO:0007669"/>
    <property type="project" value="InterPro"/>
</dbReference>
<accession>A0A1M5AQN0</accession>
<comment type="cofactor">
    <cofactor evidence="1">
        <name>pyridoxal 5'-phosphate</name>
        <dbReference type="ChEBI" id="CHEBI:597326"/>
    </cofactor>
</comment>
<dbReference type="InterPro" id="IPR050571">
    <property type="entry name" value="Class-IV_PLP-Dep_Aminotrnsfr"/>
</dbReference>
<dbReference type="NCBIfam" id="TIGR01121">
    <property type="entry name" value="D_amino_aminoT"/>
    <property type="match status" value="1"/>
</dbReference>
<evidence type="ECO:0000313" key="13">
    <source>
        <dbReference type="EMBL" id="SHF32561.1"/>
    </source>
</evidence>
<dbReference type="OrthoDB" id="9805628at2"/>
<keyword evidence="8" id="KW-0663">Pyridoxal phosphate</keyword>
<dbReference type="GO" id="GO:0047810">
    <property type="term" value="F:D-alanine-2-oxoglutarate aminotransferase activity"/>
    <property type="evidence" value="ECO:0007669"/>
    <property type="project" value="UniProtKB-EC"/>
</dbReference>
<evidence type="ECO:0000256" key="9">
    <source>
        <dbReference type="ARBA" id="ARBA00030138"/>
    </source>
</evidence>
<dbReference type="InterPro" id="IPR043132">
    <property type="entry name" value="BCAT-like_C"/>
</dbReference>
<dbReference type="InterPro" id="IPR036038">
    <property type="entry name" value="Aminotransferase-like"/>
</dbReference>
<comment type="catalytic activity">
    <reaction evidence="12">
        <text>D-alanine + 2-oxoglutarate = D-glutamate + pyruvate</text>
        <dbReference type="Rhea" id="RHEA:15869"/>
        <dbReference type="ChEBI" id="CHEBI:15361"/>
        <dbReference type="ChEBI" id="CHEBI:16810"/>
        <dbReference type="ChEBI" id="CHEBI:29986"/>
        <dbReference type="ChEBI" id="CHEBI:57416"/>
        <dbReference type="EC" id="2.6.1.21"/>
    </reaction>
</comment>
<dbReference type="AlphaFoldDB" id="A0A1M5AQN0"/>
<evidence type="ECO:0000256" key="11">
    <source>
        <dbReference type="ARBA" id="ARBA00033391"/>
    </source>
</evidence>
<dbReference type="GO" id="GO:0008652">
    <property type="term" value="P:amino acid biosynthetic process"/>
    <property type="evidence" value="ECO:0007669"/>
    <property type="project" value="UniProtKB-ARBA"/>
</dbReference>
<dbReference type="InterPro" id="IPR001544">
    <property type="entry name" value="Aminotrans_IV"/>
</dbReference>
<organism evidence="13 14">
    <name type="scientific">Schwartzia succinivorans DSM 10502</name>
    <dbReference type="NCBI Taxonomy" id="1123243"/>
    <lineage>
        <taxon>Bacteria</taxon>
        <taxon>Bacillati</taxon>
        <taxon>Bacillota</taxon>
        <taxon>Negativicutes</taxon>
        <taxon>Selenomonadales</taxon>
        <taxon>Selenomonadaceae</taxon>
        <taxon>Schwartzia</taxon>
    </lineage>
</organism>
<evidence type="ECO:0000313" key="14">
    <source>
        <dbReference type="Proteomes" id="UP000184404"/>
    </source>
</evidence>
<evidence type="ECO:0000256" key="6">
    <source>
        <dbReference type="ARBA" id="ARBA00022576"/>
    </source>
</evidence>
<dbReference type="Gene3D" id="3.30.470.10">
    <property type="match status" value="1"/>
</dbReference>